<proteinExistence type="predicted"/>
<evidence type="ECO:0000313" key="3">
    <source>
        <dbReference type="Proteomes" id="UP000179242"/>
    </source>
</evidence>
<accession>A0A1F4U6V3</accession>
<protein>
    <recommendedName>
        <fullName evidence="4">Outer membrane protein beta-barrel domain-containing protein</fullName>
    </recommendedName>
</protein>
<sequence>MKKLIALIAVFAFVLTIAAPMADAATVKKTTKVVKKKVVKKVPAKKVAPKAIRPIAPPPVAVPPPPPPARVAPAPSSGLFGWGLNTDINVGYLMNKSILFGRGNIVLPDPLGLGSIVGLSADSVKYKLGLGVFSGNDTNDVSFKGIPIYLDGVINLPADLLGGIKSYLSGGINYLVYRSGQTSGSIGGQVAFGIAGNIGLGSDTCLELGYSILRTGDSKTPRSAKGLTISVGQAITL</sequence>
<gene>
    <name evidence="2" type="ORF">A2438_06310</name>
</gene>
<evidence type="ECO:0008006" key="4">
    <source>
        <dbReference type="Google" id="ProtNLM"/>
    </source>
</evidence>
<reference evidence="2 3" key="1">
    <citation type="journal article" date="2016" name="Nat. Commun.">
        <title>Thousands of microbial genomes shed light on interconnected biogeochemical processes in an aquifer system.</title>
        <authorList>
            <person name="Anantharaman K."/>
            <person name="Brown C.T."/>
            <person name="Hug L.A."/>
            <person name="Sharon I."/>
            <person name="Castelle C.J."/>
            <person name="Probst A.J."/>
            <person name="Thomas B.C."/>
            <person name="Singh A."/>
            <person name="Wilkins M.J."/>
            <person name="Karaoz U."/>
            <person name="Brodie E.L."/>
            <person name="Williams K.H."/>
            <person name="Hubbard S.S."/>
            <person name="Banfield J.F."/>
        </authorList>
    </citation>
    <scope>NUCLEOTIDE SEQUENCE [LARGE SCALE GENOMIC DNA]</scope>
</reference>
<evidence type="ECO:0000256" key="1">
    <source>
        <dbReference type="SAM" id="SignalP"/>
    </source>
</evidence>
<comment type="caution">
    <text evidence="2">The sequence shown here is derived from an EMBL/GenBank/DDBJ whole genome shotgun (WGS) entry which is preliminary data.</text>
</comment>
<organism evidence="2 3">
    <name type="scientific">candidate division WOR-1 bacterium RIFOXYC2_FULL_46_14</name>
    <dbReference type="NCBI Taxonomy" id="1802587"/>
    <lineage>
        <taxon>Bacteria</taxon>
        <taxon>Bacillati</taxon>
        <taxon>Saganbacteria</taxon>
    </lineage>
</organism>
<keyword evidence="1" id="KW-0732">Signal</keyword>
<feature type="signal peptide" evidence="1">
    <location>
        <begin position="1"/>
        <end position="24"/>
    </location>
</feature>
<dbReference type="AlphaFoldDB" id="A0A1F4U6V3"/>
<dbReference type="Proteomes" id="UP000179242">
    <property type="component" value="Unassembled WGS sequence"/>
</dbReference>
<name>A0A1F4U6V3_UNCSA</name>
<dbReference type="EMBL" id="MEUJ01000003">
    <property type="protein sequence ID" value="OGC40609.1"/>
    <property type="molecule type" value="Genomic_DNA"/>
</dbReference>
<evidence type="ECO:0000313" key="2">
    <source>
        <dbReference type="EMBL" id="OGC40609.1"/>
    </source>
</evidence>
<feature type="chain" id="PRO_5009514786" description="Outer membrane protein beta-barrel domain-containing protein" evidence="1">
    <location>
        <begin position="25"/>
        <end position="237"/>
    </location>
</feature>